<feature type="region of interest" description="Disordered" evidence="1">
    <location>
        <begin position="1"/>
        <end position="45"/>
    </location>
</feature>
<reference evidence="2 3" key="1">
    <citation type="submission" date="2023-05" db="EMBL/GenBank/DDBJ databases">
        <title>Actinoplanes sp. NEAU-A12 genome sequencing.</title>
        <authorList>
            <person name="Wang Z.-S."/>
        </authorList>
    </citation>
    <scope>NUCLEOTIDE SEQUENCE [LARGE SCALE GENOMIC DNA]</scope>
    <source>
        <strain evidence="2 3">NEAU-A12</strain>
    </source>
</reference>
<proteinExistence type="predicted"/>
<keyword evidence="3" id="KW-1185">Reference proteome</keyword>
<comment type="caution">
    <text evidence="2">The sequence shown here is derived from an EMBL/GenBank/DDBJ whole genome shotgun (WGS) entry which is preliminary data.</text>
</comment>
<protein>
    <submittedName>
        <fullName evidence="2">Uncharacterized protein</fullName>
    </submittedName>
</protein>
<accession>A0ABT6WXV9</accession>
<dbReference type="Proteomes" id="UP001241758">
    <property type="component" value="Unassembled WGS sequence"/>
</dbReference>
<sequence>MTGQGGGLTGGEELPERLVGADERGGEGGLGSAGDGDGVGDAVECHGPYPPGIHVRVDLADEGAVRLTQVRQLFVADEVAQVVEVGGGVRGGDVRE</sequence>
<evidence type="ECO:0000313" key="3">
    <source>
        <dbReference type="Proteomes" id="UP001241758"/>
    </source>
</evidence>
<dbReference type="EMBL" id="JASCTH010000035">
    <property type="protein sequence ID" value="MDI6104580.1"/>
    <property type="molecule type" value="Genomic_DNA"/>
</dbReference>
<feature type="compositionally biased region" description="Gly residues" evidence="1">
    <location>
        <begin position="27"/>
        <end position="39"/>
    </location>
</feature>
<gene>
    <name evidence="2" type="ORF">QLQ12_38920</name>
</gene>
<feature type="compositionally biased region" description="Gly residues" evidence="1">
    <location>
        <begin position="1"/>
        <end position="10"/>
    </location>
</feature>
<evidence type="ECO:0000313" key="2">
    <source>
        <dbReference type="EMBL" id="MDI6104580.1"/>
    </source>
</evidence>
<evidence type="ECO:0000256" key="1">
    <source>
        <dbReference type="SAM" id="MobiDB-lite"/>
    </source>
</evidence>
<feature type="compositionally biased region" description="Basic and acidic residues" evidence="1">
    <location>
        <begin position="14"/>
        <end position="26"/>
    </location>
</feature>
<organism evidence="2 3">
    <name type="scientific">Actinoplanes sandaracinus</name>
    <dbReference type="NCBI Taxonomy" id="3045177"/>
    <lineage>
        <taxon>Bacteria</taxon>
        <taxon>Bacillati</taxon>
        <taxon>Actinomycetota</taxon>
        <taxon>Actinomycetes</taxon>
        <taxon>Micromonosporales</taxon>
        <taxon>Micromonosporaceae</taxon>
        <taxon>Actinoplanes</taxon>
    </lineage>
</organism>
<name>A0ABT6WXV9_9ACTN</name>